<reference evidence="4" key="1">
    <citation type="submission" date="2017-02" db="UniProtKB">
        <authorList>
            <consortium name="WormBaseParasite"/>
        </authorList>
    </citation>
    <scope>IDENTIFICATION</scope>
</reference>
<accession>A0A0M3JAA0</accession>
<organism evidence="4">
    <name type="scientific">Anisakis simplex</name>
    <name type="common">Herring worm</name>
    <dbReference type="NCBI Taxonomy" id="6269"/>
    <lineage>
        <taxon>Eukaryota</taxon>
        <taxon>Metazoa</taxon>
        <taxon>Ecdysozoa</taxon>
        <taxon>Nematoda</taxon>
        <taxon>Chromadorea</taxon>
        <taxon>Rhabditida</taxon>
        <taxon>Spirurina</taxon>
        <taxon>Ascaridomorpha</taxon>
        <taxon>Ascaridoidea</taxon>
        <taxon>Anisakidae</taxon>
        <taxon>Anisakis</taxon>
        <taxon>Anisakis simplex complex</taxon>
    </lineage>
</organism>
<feature type="region of interest" description="Disordered" evidence="1">
    <location>
        <begin position="82"/>
        <end position="109"/>
    </location>
</feature>
<gene>
    <name evidence="2" type="ORF">ASIM_LOCUS4331</name>
</gene>
<evidence type="ECO:0000256" key="1">
    <source>
        <dbReference type="SAM" id="MobiDB-lite"/>
    </source>
</evidence>
<proteinExistence type="predicted"/>
<dbReference type="WBParaSite" id="ASIM_0000452001-mRNA-1">
    <property type="protein sequence ID" value="ASIM_0000452001-mRNA-1"/>
    <property type="gene ID" value="ASIM_0000452001"/>
</dbReference>
<dbReference type="AlphaFoldDB" id="A0A0M3JAA0"/>
<protein>
    <submittedName>
        <fullName evidence="2 4">Uncharacterized protein</fullName>
    </submittedName>
</protein>
<dbReference type="EMBL" id="UYRR01007444">
    <property type="protein sequence ID" value="VDK23613.1"/>
    <property type="molecule type" value="Genomic_DNA"/>
</dbReference>
<sequence>MRASQLKGSILSLSKNVECSQACNQAVSSQNSAPVTTSLPQNVAGSGSVYPVQIIPEAITAPTSSSSTFNVRQPIYSGCPSCEQQTLQQRPPRPETFNVQQTQQPTAMVTPTRQESVPQMMPQTSQVSQVMPQPTPTKRCDKSCNGVCLSQCSQKKLPSKVCKPACNQQCSKVCKRK</sequence>
<feature type="compositionally biased region" description="Polar residues" evidence="1">
    <location>
        <begin position="97"/>
        <end position="109"/>
    </location>
</feature>
<dbReference type="Proteomes" id="UP000267096">
    <property type="component" value="Unassembled WGS sequence"/>
</dbReference>
<evidence type="ECO:0000313" key="2">
    <source>
        <dbReference type="EMBL" id="VDK23613.1"/>
    </source>
</evidence>
<name>A0A0M3JAA0_ANISI</name>
<evidence type="ECO:0000313" key="3">
    <source>
        <dbReference type="Proteomes" id="UP000267096"/>
    </source>
</evidence>
<keyword evidence="3" id="KW-1185">Reference proteome</keyword>
<evidence type="ECO:0000313" key="4">
    <source>
        <dbReference type="WBParaSite" id="ASIM_0000452001-mRNA-1"/>
    </source>
</evidence>
<reference evidence="2 3" key="2">
    <citation type="submission" date="2018-11" db="EMBL/GenBank/DDBJ databases">
        <authorList>
            <consortium name="Pathogen Informatics"/>
        </authorList>
    </citation>
    <scope>NUCLEOTIDE SEQUENCE [LARGE SCALE GENOMIC DNA]</scope>
</reference>